<evidence type="ECO:0000313" key="2">
    <source>
        <dbReference type="EMBL" id="CAF1592794.1"/>
    </source>
</evidence>
<dbReference type="PANTHER" id="PTHR33336:SF15">
    <property type="entry name" value="ABM DOMAIN-CONTAINING PROTEIN"/>
    <property type="match status" value="1"/>
</dbReference>
<dbReference type="Pfam" id="PF03992">
    <property type="entry name" value="ABM"/>
    <property type="match status" value="1"/>
</dbReference>
<comment type="caution">
    <text evidence="2">The sequence shown here is derived from an EMBL/GenBank/DDBJ whole genome shotgun (WGS) entry which is preliminary data.</text>
</comment>
<dbReference type="AlphaFoldDB" id="A0A816A458"/>
<gene>
    <name evidence="2" type="ORF">XAT740_LOCUS46759</name>
</gene>
<organism evidence="2 3">
    <name type="scientific">Adineta ricciae</name>
    <name type="common">Rotifer</name>
    <dbReference type="NCBI Taxonomy" id="249248"/>
    <lineage>
        <taxon>Eukaryota</taxon>
        <taxon>Metazoa</taxon>
        <taxon>Spiralia</taxon>
        <taxon>Gnathifera</taxon>
        <taxon>Rotifera</taxon>
        <taxon>Eurotatoria</taxon>
        <taxon>Bdelloidea</taxon>
        <taxon>Adinetida</taxon>
        <taxon>Adinetidae</taxon>
        <taxon>Adineta</taxon>
    </lineage>
</organism>
<dbReference type="InterPro" id="IPR007138">
    <property type="entry name" value="ABM_dom"/>
</dbReference>
<feature type="domain" description="ABM" evidence="1">
    <location>
        <begin position="6"/>
        <end position="94"/>
    </location>
</feature>
<dbReference type="PROSITE" id="PS51725">
    <property type="entry name" value="ABM"/>
    <property type="match status" value="1"/>
</dbReference>
<sequence>MSHSVIHCVIDVFVKPHAEEKVRELLAGILEPTRKEDGCLKYKLFQNMADQCQFTLIGAWENEEAFEDHLQSDHYRKADSSMKDDVSKTTEVKRYKYIQTDPSKMADTKSSGFCVLI</sequence>
<accession>A0A816A458</accession>
<evidence type="ECO:0000313" key="3">
    <source>
        <dbReference type="Proteomes" id="UP000663828"/>
    </source>
</evidence>
<reference evidence="2" key="1">
    <citation type="submission" date="2021-02" db="EMBL/GenBank/DDBJ databases">
        <authorList>
            <person name="Nowell W R."/>
        </authorList>
    </citation>
    <scope>NUCLEOTIDE SEQUENCE</scope>
</reference>
<dbReference type="SUPFAM" id="SSF54909">
    <property type="entry name" value="Dimeric alpha+beta barrel"/>
    <property type="match status" value="1"/>
</dbReference>
<proteinExistence type="predicted"/>
<dbReference type="Proteomes" id="UP000663828">
    <property type="component" value="Unassembled WGS sequence"/>
</dbReference>
<dbReference type="Gene3D" id="3.30.70.100">
    <property type="match status" value="1"/>
</dbReference>
<name>A0A816A458_ADIRI</name>
<evidence type="ECO:0000259" key="1">
    <source>
        <dbReference type="PROSITE" id="PS51725"/>
    </source>
</evidence>
<dbReference type="PANTHER" id="PTHR33336">
    <property type="entry name" value="QUINOL MONOOXYGENASE YGIN-RELATED"/>
    <property type="match status" value="1"/>
</dbReference>
<dbReference type="InterPro" id="IPR011008">
    <property type="entry name" value="Dimeric_a/b-barrel"/>
</dbReference>
<dbReference type="EMBL" id="CAJNOR010006346">
    <property type="protein sequence ID" value="CAF1592794.1"/>
    <property type="molecule type" value="Genomic_DNA"/>
</dbReference>
<dbReference type="GO" id="GO:0003824">
    <property type="term" value="F:catalytic activity"/>
    <property type="evidence" value="ECO:0007669"/>
    <property type="project" value="TreeGrafter"/>
</dbReference>
<keyword evidence="3" id="KW-1185">Reference proteome</keyword>
<protein>
    <recommendedName>
        <fullName evidence="1">ABM domain-containing protein</fullName>
    </recommendedName>
</protein>
<dbReference type="InterPro" id="IPR050744">
    <property type="entry name" value="AI-2_Isomerase_LsrG"/>
</dbReference>